<dbReference type="EMBL" id="JAOVKC010001109">
    <property type="protein sequence ID" value="MCV5626040.1"/>
    <property type="molecule type" value="Genomic_DNA"/>
</dbReference>
<dbReference type="SMART" id="SM00346">
    <property type="entry name" value="HTH_ICLR"/>
    <property type="match status" value="1"/>
</dbReference>
<evidence type="ECO:0000259" key="3">
    <source>
        <dbReference type="PROSITE" id="PS51077"/>
    </source>
</evidence>
<dbReference type="Proteomes" id="UP001208624">
    <property type="component" value="Unassembled WGS sequence"/>
</dbReference>
<dbReference type="SUPFAM" id="SSF46785">
    <property type="entry name" value="Winged helix' DNA-binding domain"/>
    <property type="match status" value="1"/>
</dbReference>
<dbReference type="InterPro" id="IPR005471">
    <property type="entry name" value="Tscrpt_reg_IclR_N"/>
</dbReference>
<dbReference type="Gene3D" id="1.10.10.10">
    <property type="entry name" value="Winged helix-like DNA-binding domain superfamily/Winged helix DNA-binding domain"/>
    <property type="match status" value="1"/>
</dbReference>
<gene>
    <name evidence="4" type="ORF">OFN31_30890</name>
</gene>
<dbReference type="GO" id="GO:0045892">
    <property type="term" value="P:negative regulation of DNA-templated transcription"/>
    <property type="evidence" value="ECO:0007669"/>
    <property type="project" value="TreeGrafter"/>
</dbReference>
<dbReference type="PANTHER" id="PTHR30136:SF24">
    <property type="entry name" value="HTH-TYPE TRANSCRIPTIONAL REPRESSOR ALLR"/>
    <property type="match status" value="1"/>
</dbReference>
<dbReference type="InterPro" id="IPR036390">
    <property type="entry name" value="WH_DNA-bd_sf"/>
</dbReference>
<dbReference type="InterPro" id="IPR050707">
    <property type="entry name" value="HTH_MetabolicPath_Reg"/>
</dbReference>
<organism evidence="4 5">
    <name type="scientific">Escherichia coli</name>
    <dbReference type="NCBI Taxonomy" id="562"/>
    <lineage>
        <taxon>Bacteria</taxon>
        <taxon>Pseudomonadati</taxon>
        <taxon>Pseudomonadota</taxon>
        <taxon>Gammaproteobacteria</taxon>
        <taxon>Enterobacterales</taxon>
        <taxon>Enterobacteriaceae</taxon>
        <taxon>Escherichia</taxon>
    </lineage>
</organism>
<dbReference type="GO" id="GO:0003677">
    <property type="term" value="F:DNA binding"/>
    <property type="evidence" value="ECO:0007669"/>
    <property type="project" value="InterPro"/>
</dbReference>
<dbReference type="PANTHER" id="PTHR30136">
    <property type="entry name" value="HELIX-TURN-HELIX TRANSCRIPTIONAL REGULATOR, ICLR FAMILY"/>
    <property type="match status" value="1"/>
</dbReference>
<dbReference type="FunFam" id="1.10.10.10:FF:000518">
    <property type="entry name" value="IclR family transcriptional regulator"/>
    <property type="match status" value="1"/>
</dbReference>
<feature type="domain" description="HTH iclR-type" evidence="3">
    <location>
        <begin position="1"/>
        <end position="54"/>
    </location>
</feature>
<evidence type="ECO:0000313" key="4">
    <source>
        <dbReference type="EMBL" id="MCV5626040.1"/>
    </source>
</evidence>
<evidence type="ECO:0000256" key="2">
    <source>
        <dbReference type="ARBA" id="ARBA00042627"/>
    </source>
</evidence>
<evidence type="ECO:0000313" key="5">
    <source>
        <dbReference type="Proteomes" id="UP001208624"/>
    </source>
</evidence>
<proteinExistence type="predicted"/>
<feature type="non-terminal residue" evidence="4">
    <location>
        <position position="85"/>
    </location>
</feature>
<dbReference type="AlphaFoldDB" id="A0AAP3A947"/>
<dbReference type="InterPro" id="IPR036388">
    <property type="entry name" value="WH-like_DNA-bd_sf"/>
</dbReference>
<dbReference type="Pfam" id="PF09339">
    <property type="entry name" value="HTH_IclR"/>
    <property type="match status" value="1"/>
</dbReference>
<protein>
    <recommendedName>
        <fullName evidence="1">HTH-type transcriptional repressor AllR</fullName>
    </recommendedName>
    <alternativeName>
        <fullName evidence="2">Negative regulator of allantoin and glyoxylate utilization operons</fullName>
    </alternativeName>
</protein>
<reference evidence="4" key="1">
    <citation type="submission" date="2023-06" db="EMBL/GenBank/DDBJ databases">
        <title>Deciphering the underlying mechanisms mediating the transmission of blaNDM gene from human to animals in China.</title>
        <authorList>
            <person name="Chen K."/>
            <person name="Chen S."/>
        </authorList>
    </citation>
    <scope>NUCLEOTIDE SEQUENCE</scope>
    <source>
        <strain evidence="4">1199</strain>
    </source>
</reference>
<sequence>MDILELFYEHEELSLTEMVQLTSMPKTSVYRLIGSLEEMKFLQKNEKGKYRLGVVFLRFGQLVSQRLSVRNIAIPYMKELRDNLG</sequence>
<evidence type="ECO:0000256" key="1">
    <source>
        <dbReference type="ARBA" id="ARBA00040379"/>
    </source>
</evidence>
<accession>A0AAP3A947</accession>
<dbReference type="PROSITE" id="PS51077">
    <property type="entry name" value="HTH_ICLR"/>
    <property type="match status" value="1"/>
</dbReference>
<comment type="caution">
    <text evidence="4">The sequence shown here is derived from an EMBL/GenBank/DDBJ whole genome shotgun (WGS) entry which is preliminary data.</text>
</comment>
<name>A0AAP3A947_ECOLX</name>
<dbReference type="GO" id="GO:0003700">
    <property type="term" value="F:DNA-binding transcription factor activity"/>
    <property type="evidence" value="ECO:0007669"/>
    <property type="project" value="TreeGrafter"/>
</dbReference>